<proteinExistence type="predicted"/>
<evidence type="ECO:0000313" key="2">
    <source>
        <dbReference type="Proteomes" id="UP000076738"/>
    </source>
</evidence>
<feature type="non-terminal residue" evidence="1">
    <location>
        <position position="90"/>
    </location>
</feature>
<sequence>MESYQTTPPVDEPQRMSARRVPAVLAVSVCIELHRRPTAHNLHRAIEYTLPLLESGNIETEGESPCGQAEVACHGGHKVHAQPAIHNFSL</sequence>
<organism evidence="1 2">
    <name type="scientific">Calocera viscosa (strain TUFC12733)</name>
    <dbReference type="NCBI Taxonomy" id="1330018"/>
    <lineage>
        <taxon>Eukaryota</taxon>
        <taxon>Fungi</taxon>
        <taxon>Dikarya</taxon>
        <taxon>Basidiomycota</taxon>
        <taxon>Agaricomycotina</taxon>
        <taxon>Dacrymycetes</taxon>
        <taxon>Dacrymycetales</taxon>
        <taxon>Dacrymycetaceae</taxon>
        <taxon>Calocera</taxon>
    </lineage>
</organism>
<dbReference type="EMBL" id="KV417275">
    <property type="protein sequence ID" value="KZO98503.1"/>
    <property type="molecule type" value="Genomic_DNA"/>
</dbReference>
<keyword evidence="2" id="KW-1185">Reference proteome</keyword>
<name>A0A167P7S6_CALVF</name>
<protein>
    <submittedName>
        <fullName evidence="1">Uncharacterized protein</fullName>
    </submittedName>
</protein>
<dbReference type="Proteomes" id="UP000076738">
    <property type="component" value="Unassembled WGS sequence"/>
</dbReference>
<evidence type="ECO:0000313" key="1">
    <source>
        <dbReference type="EMBL" id="KZO98503.1"/>
    </source>
</evidence>
<reference evidence="1 2" key="1">
    <citation type="journal article" date="2016" name="Mol. Biol. Evol.">
        <title>Comparative Genomics of Early-Diverging Mushroom-Forming Fungi Provides Insights into the Origins of Lignocellulose Decay Capabilities.</title>
        <authorList>
            <person name="Nagy L.G."/>
            <person name="Riley R."/>
            <person name="Tritt A."/>
            <person name="Adam C."/>
            <person name="Daum C."/>
            <person name="Floudas D."/>
            <person name="Sun H."/>
            <person name="Yadav J.S."/>
            <person name="Pangilinan J."/>
            <person name="Larsson K.H."/>
            <person name="Matsuura K."/>
            <person name="Barry K."/>
            <person name="Labutti K."/>
            <person name="Kuo R."/>
            <person name="Ohm R.A."/>
            <person name="Bhattacharya S.S."/>
            <person name="Shirouzu T."/>
            <person name="Yoshinaga Y."/>
            <person name="Martin F.M."/>
            <person name="Grigoriev I.V."/>
            <person name="Hibbett D.S."/>
        </authorList>
    </citation>
    <scope>NUCLEOTIDE SEQUENCE [LARGE SCALE GENOMIC DNA]</scope>
    <source>
        <strain evidence="1 2">TUFC12733</strain>
    </source>
</reference>
<accession>A0A167P7S6</accession>
<gene>
    <name evidence="1" type="ORF">CALVIDRAFT_535144</name>
</gene>
<dbReference type="AlphaFoldDB" id="A0A167P7S6"/>